<name>A0A3M8AAV2_9MICO</name>
<gene>
    <name evidence="1" type="ORF">EDM22_11100</name>
</gene>
<dbReference type="NCBIfam" id="NF046112">
    <property type="entry name" value="MSMEG_6209_Nter"/>
    <property type="match status" value="1"/>
</dbReference>
<accession>A0A3M8AAV2</accession>
<evidence type="ECO:0000313" key="1">
    <source>
        <dbReference type="EMBL" id="RNB48370.1"/>
    </source>
</evidence>
<keyword evidence="2" id="KW-1185">Reference proteome</keyword>
<dbReference type="RefSeq" id="WP_122937115.1">
    <property type="nucleotide sequence ID" value="NZ_JBHSNT010000008.1"/>
</dbReference>
<comment type="caution">
    <text evidence="1">The sequence shown here is derived from an EMBL/GenBank/DDBJ whole genome shotgun (WGS) entry which is preliminary data.</text>
</comment>
<evidence type="ECO:0000313" key="2">
    <source>
        <dbReference type="Proteomes" id="UP000275048"/>
    </source>
</evidence>
<dbReference type="OrthoDB" id="4277148at2"/>
<sequence length="69" mass="7587">MTAEIDDAEIRRQVAENLQSKFPHASTDEIDLIVGEEFATLASSPVRDYIGVLTERAAKRRLRDAAASA</sequence>
<organism evidence="1 2">
    <name type="scientific">Agromyces tardus</name>
    <dbReference type="NCBI Taxonomy" id="2583849"/>
    <lineage>
        <taxon>Bacteria</taxon>
        <taxon>Bacillati</taxon>
        <taxon>Actinomycetota</taxon>
        <taxon>Actinomycetes</taxon>
        <taxon>Micrococcales</taxon>
        <taxon>Microbacteriaceae</taxon>
        <taxon>Agromyces</taxon>
    </lineage>
</organism>
<dbReference type="Gene3D" id="1.10.8.1060">
    <property type="entry name" value="Corynebacterium glutamicum thioredoxin-dependent arsenate reductase, N-terminal domain"/>
    <property type="match status" value="1"/>
</dbReference>
<proteinExistence type="predicted"/>
<dbReference type="AlphaFoldDB" id="A0A3M8AAV2"/>
<protein>
    <submittedName>
        <fullName evidence="1">Uncharacterized protein</fullName>
    </submittedName>
</protein>
<dbReference type="Proteomes" id="UP000275048">
    <property type="component" value="Unassembled WGS sequence"/>
</dbReference>
<dbReference type="EMBL" id="RHHB01000020">
    <property type="protein sequence ID" value="RNB48370.1"/>
    <property type="molecule type" value="Genomic_DNA"/>
</dbReference>
<reference evidence="1 2" key="1">
    <citation type="submission" date="2018-10" db="EMBL/GenBank/DDBJ databases">
        <title>Isolation, diversity and antibacterial activity of antinobacteria from the wheat rhizosphere soil.</title>
        <authorList>
            <person name="Sun T."/>
        </authorList>
    </citation>
    <scope>NUCLEOTIDE SEQUENCE [LARGE SCALE GENOMIC DNA]</scope>
    <source>
        <strain evidence="1 2">SJ-23</strain>
    </source>
</reference>